<sequence length="106" mass="12166">MKLLKIVVDEECVQEYGEIDEGFGCVEVPQVEVSFLLWYEVDELASVMVVIWWLRSFGCNCFGFGSGEVAKAQLSHEVISMKIGRGIRRMRVKMDKFCIGLRRVNK</sequence>
<evidence type="ECO:0000313" key="2">
    <source>
        <dbReference type="Proteomes" id="UP001157006"/>
    </source>
</evidence>
<accession>A0AAV0ZNC5</accession>
<proteinExistence type="predicted"/>
<dbReference type="AlphaFoldDB" id="A0AAV0ZNC5"/>
<reference evidence="1 2" key="1">
    <citation type="submission" date="2023-01" db="EMBL/GenBank/DDBJ databases">
        <authorList>
            <person name="Kreplak J."/>
        </authorList>
    </citation>
    <scope>NUCLEOTIDE SEQUENCE [LARGE SCALE GENOMIC DNA]</scope>
</reference>
<gene>
    <name evidence="1" type="ORF">VFH_II103000</name>
</gene>
<protein>
    <submittedName>
        <fullName evidence="1">Uncharacterized protein</fullName>
    </submittedName>
</protein>
<organism evidence="1 2">
    <name type="scientific">Vicia faba</name>
    <name type="common">Broad bean</name>
    <name type="synonym">Faba vulgaris</name>
    <dbReference type="NCBI Taxonomy" id="3906"/>
    <lineage>
        <taxon>Eukaryota</taxon>
        <taxon>Viridiplantae</taxon>
        <taxon>Streptophyta</taxon>
        <taxon>Embryophyta</taxon>
        <taxon>Tracheophyta</taxon>
        <taxon>Spermatophyta</taxon>
        <taxon>Magnoliopsida</taxon>
        <taxon>eudicotyledons</taxon>
        <taxon>Gunneridae</taxon>
        <taxon>Pentapetalae</taxon>
        <taxon>rosids</taxon>
        <taxon>fabids</taxon>
        <taxon>Fabales</taxon>
        <taxon>Fabaceae</taxon>
        <taxon>Papilionoideae</taxon>
        <taxon>50 kb inversion clade</taxon>
        <taxon>NPAAA clade</taxon>
        <taxon>Hologalegina</taxon>
        <taxon>IRL clade</taxon>
        <taxon>Fabeae</taxon>
        <taxon>Vicia</taxon>
    </lineage>
</organism>
<dbReference type="Proteomes" id="UP001157006">
    <property type="component" value="Chromosome 2"/>
</dbReference>
<evidence type="ECO:0000313" key="1">
    <source>
        <dbReference type="EMBL" id="CAI8597900.1"/>
    </source>
</evidence>
<keyword evidence="2" id="KW-1185">Reference proteome</keyword>
<name>A0AAV0ZNC5_VICFA</name>
<dbReference type="EMBL" id="OX451737">
    <property type="protein sequence ID" value="CAI8597900.1"/>
    <property type="molecule type" value="Genomic_DNA"/>
</dbReference>